<feature type="transmembrane region" description="Helical" evidence="15">
    <location>
        <begin position="2991"/>
        <end position="3011"/>
    </location>
</feature>
<feature type="compositionally biased region" description="Pro residues" evidence="14">
    <location>
        <begin position="2069"/>
        <end position="2100"/>
    </location>
</feature>
<feature type="compositionally biased region" description="Basic and acidic residues" evidence="14">
    <location>
        <begin position="22"/>
        <end position="61"/>
    </location>
</feature>
<feature type="compositionally biased region" description="Basic and acidic residues" evidence="14">
    <location>
        <begin position="163"/>
        <end position="176"/>
    </location>
</feature>
<evidence type="ECO:0000256" key="13">
    <source>
        <dbReference type="PROSITE-ProRule" id="PRU00023"/>
    </source>
</evidence>
<dbReference type="GO" id="GO:0060323">
    <property type="term" value="P:head morphogenesis"/>
    <property type="evidence" value="ECO:0007669"/>
    <property type="project" value="UniProtKB-ARBA"/>
</dbReference>
<feature type="compositionally biased region" description="Acidic residues" evidence="14">
    <location>
        <begin position="495"/>
        <end position="504"/>
    </location>
</feature>
<dbReference type="InterPro" id="IPR020846">
    <property type="entry name" value="MFS_dom"/>
</dbReference>
<keyword evidence="18" id="KW-1185">Reference proteome</keyword>
<keyword evidence="8 15" id="KW-0472">Membrane</keyword>
<dbReference type="PROSITE" id="PS50088">
    <property type="entry name" value="ANK_REPEAT"/>
    <property type="match status" value="3"/>
</dbReference>
<evidence type="ECO:0000256" key="8">
    <source>
        <dbReference type="ARBA" id="ARBA00023136"/>
    </source>
</evidence>
<accession>A0A662YPT8</accession>
<dbReference type="InterPro" id="IPR042636">
    <property type="entry name" value="ANKRD11"/>
</dbReference>
<feature type="region of interest" description="Disordered" evidence="14">
    <location>
        <begin position="2383"/>
        <end position="2503"/>
    </location>
</feature>
<evidence type="ECO:0000259" key="16">
    <source>
        <dbReference type="PROSITE" id="PS50850"/>
    </source>
</evidence>
<feature type="repeat" description="ANK" evidence="13">
    <location>
        <begin position="207"/>
        <end position="239"/>
    </location>
</feature>
<feature type="compositionally biased region" description="Low complexity" evidence="14">
    <location>
        <begin position="873"/>
        <end position="884"/>
    </location>
</feature>
<feature type="compositionally biased region" description="Acidic residues" evidence="14">
    <location>
        <begin position="2018"/>
        <end position="2046"/>
    </location>
</feature>
<comment type="caution">
    <text evidence="17">The sequence shown here is derived from an EMBL/GenBank/DDBJ whole genome shotgun (WGS) entry which is preliminary data.</text>
</comment>
<organism evidence="17 18">
    <name type="scientific">Acipenser ruthenus</name>
    <name type="common">Sterlet sturgeon</name>
    <dbReference type="NCBI Taxonomy" id="7906"/>
    <lineage>
        <taxon>Eukaryota</taxon>
        <taxon>Metazoa</taxon>
        <taxon>Chordata</taxon>
        <taxon>Craniata</taxon>
        <taxon>Vertebrata</taxon>
        <taxon>Euteleostomi</taxon>
        <taxon>Actinopterygii</taxon>
        <taxon>Chondrostei</taxon>
        <taxon>Acipenseriformes</taxon>
        <taxon>Acipenseridae</taxon>
        <taxon>Acipenser</taxon>
    </lineage>
</organism>
<feature type="region of interest" description="Disordered" evidence="14">
    <location>
        <begin position="1858"/>
        <end position="1884"/>
    </location>
</feature>
<feature type="repeat" description="ANK" evidence="13">
    <location>
        <begin position="240"/>
        <end position="272"/>
    </location>
</feature>
<feature type="transmembrane region" description="Helical" evidence="15">
    <location>
        <begin position="3286"/>
        <end position="3305"/>
    </location>
</feature>
<dbReference type="PROSITE" id="PS50297">
    <property type="entry name" value="ANK_REP_REGION"/>
    <property type="match status" value="3"/>
</dbReference>
<feature type="compositionally biased region" description="Basic and acidic residues" evidence="14">
    <location>
        <begin position="1553"/>
        <end position="1614"/>
    </location>
</feature>
<dbReference type="Gene3D" id="1.20.1250.20">
    <property type="entry name" value="MFS general substrate transporter like domains"/>
    <property type="match status" value="1"/>
</dbReference>
<feature type="compositionally biased region" description="Basic and acidic residues" evidence="14">
    <location>
        <begin position="1535"/>
        <end position="1544"/>
    </location>
</feature>
<keyword evidence="7 13" id="KW-0040">ANK repeat</keyword>
<feature type="compositionally biased region" description="Basic and acidic residues" evidence="14">
    <location>
        <begin position="329"/>
        <end position="342"/>
    </location>
</feature>
<feature type="compositionally biased region" description="Acidic residues" evidence="14">
    <location>
        <begin position="302"/>
        <end position="312"/>
    </location>
</feature>
<reference evidence="17 18" key="1">
    <citation type="submission" date="2019-01" db="EMBL/GenBank/DDBJ databases">
        <title>Draft Genome and Complete Hox-Cluster Characterization of the Sterlet Sturgeon (Acipenser ruthenus).</title>
        <authorList>
            <person name="Wei Q."/>
        </authorList>
    </citation>
    <scope>NUCLEOTIDE SEQUENCE [LARGE SCALE GENOMIC DNA]</scope>
    <source>
        <strain evidence="17">WHYD16114868_AA</strain>
        <tissue evidence="17">Blood</tissue>
    </source>
</reference>
<feature type="compositionally biased region" description="Acidic residues" evidence="14">
    <location>
        <begin position="355"/>
        <end position="364"/>
    </location>
</feature>
<sequence>MYRWLYASIGRNVTVQRTPHRVQRDSNEEHLQSLTEDKDKVSLNKTPKLDRSDGGKEMKEKAPKRKLPFTVGANGDQKDSDSEKHGPERKRIKKEPTNTRKSGLAFGVGMPGIRAGYPLSERQQVALLMQMTAEESINSPDTTPKHPSQSTVGQKGTPNSASKTKDKVNKRNERGETRLHRAAIRGEARRVKELINEGADVNVKDFAGWTALHEACNRGYYDVAKQLLAAGAEVNTKGLDDDTPLHDASSNGHFKVVKLLLRYGGNPHQSNRRGETPLKVAHSPTMVNLLLGKGTYTSSEESSSESSEEEDAPSFAPSSSVDGNNTDSESEKGLKLKGKNQDPTKSMATPVKDEYEFDEDDEEERVPPVDDKHLLKKEFRKEAAMKANSLISVPKIEVKTYSKSNSLTPKKTARRILSDTNSSDEDNRTLCFSPTPTAKQQPSFKNRESLTTSSKQQKEKSKVKKKRKKVTKNSSSANKEVRFGKLNDTFCTSESESEDLESEDDKGSVQSSVCVKDSSALSLKESSVFSSLSASSSSSHGSLATQKHTPSLAEQHPKQWRTDGWKTISSPAWSEVSSLSESGRTRLTSESDYSSEDSSLESVKHVKKKQQENKKKNNTHNNSEKKSSSDFYKNSSTEGAVPKLDKEGKVVKKHKVKHKHKSKEKDKTPSLVLNQDMKEKFVKSFSFDYEDTRQKPLISEAESPVENKVKSSKHDKDHFRKEDKLFKGKSEEKDWTSGKETGKAAKEEKSSKKVSSKDKSNKEDKDKTFKIEKEKNTKDKEKPKEEKQKTHKEEKKKKSKDKSSKAEKNEQKEEKYPKSEKEKTTKEEKEKSKKEKTFKEDTDYEDYDIKNRFLESEDTKLSVSDDPHDRWLSDLSSDSSLYGDDSWDTPIKEYKEYKANNTVKLIVETVKEENRDRKKESKVKEKKEHSEKRNEKESTTKKFLEKIGDKKSADKQKSISSYPSEKEKKRKDSAESIKEKKEKDPIDCSKERKDSYDIIKERKEYKTKPDDSLKEEYGNESFFRDKSETESRERHYSGKEKEKKGEGAEKKEKLKSDKHKEKTKEKEKNFLESEKEKTEKNSIEKPSKEKDTDRSSKDKKEGVKDKHKDSHVKDKERKMSLEQSKDKKEKASQDKHADKEKDFQEIKKEEKRSEKGREKSWFSIADIFTDESEDEVDYNLGGSKFSDSVAGSEIQRTDLLPERDEVELFQTDKHRKYSADGKQHSTEKQKEKESKEKKKDKVSFDSGKEKKEKSSLEKHKEKKDKDSGEGKHKDRKERISTDSNQDKKNKQKMLDKRHQSEEKPKSKHKDKPEKDHLKDRKPSKGNMENEKSLLEKLEEEALNDYKDDSNDKISEISSDSFTDRGHEPLLSSFYDSSSISLPDLSEERRDSLSISYPQDKLKEKERHRHSSSSSKKSHEKEKDKVKKIEKRDKSEEIRETYGRRESLPFEKESMPLEADPYSFPYGMNPEAEHDLDKTIEFEKEMSKKTDKEKAFSNLVNSEKIKDKEKKKKDKHKEKAKEEKHKHADSFGSFKHLKEDQKLGLKDIPQVTGLKEKSKDETAKCDAKLKERCKDNLDKDSKTDSVKTKAKEENDKVSQSRDGTRKENRPRERLLVDGNLMMTSFERMLSQKDQEIEERHKRHKERMKQMEKMRHRSGDPKLKDKTKTSEDLRKRSQDLTSKKSSSLETVLKDKKPKDLGIPVQIMSPDIKAQSVGGQDSKDWLVGHQLKENLPASPRPDQSRPTGVPTPTSVISCPSFEEVMQTPRTPSCSAEDYTELMFDNIDSQNSSAMTMSMNACSPSFFDRYSNTLNSLQETPCLTPTKNLPTASLYRSVSIDVRRASEEEFKMDSDKFFRQQSVPATSEYEPSLPQLPEEKPLASATPSVDKFDCVSPPCFSPNFRMSSPRLEPAQPAMDGSSAATTDNLENFPECVYNNYLTKSSSPLHRPEPEPQEPCIDIATPPNPAPVALPPLELGDFSELQPLPLPQTSEPILVPSDPVNSDDFLPPVVEEIEKGVVEEEEEEEDYDDDEEEELLQLHEEDEEDENSSFSASETIKKDWMESPVRRSSEPPPLQSPSPLPPPSPPPLPPPPPPPPSPPAPASLVENSSDHWSISSLLLKSPLRTFPEPPPSTKITSFTLPDVHLQHHLLTSLPCIPHASPPYPVSPISYPVLLSEPELETHKDTVEETPSQSEPVVATSKPEPNVMPSPARLDSFFADCKPLPEEHRAMSPEPACLPTEAQPDTLPTLESKYIEDSNIASPECQEDPLVPWSDPFSNAVEDLDLGPFSLPELPLQDKEIQEPDIADSELTEFKPVPAPPVPAAEEDNEGSDLIEVDLPGLSDENLSPPAVVLLLEPLQPLQLPSEEHEPELQKVPEDYTTDHVVAEEKAALDARKEPVESVQAPTAQSEGADTNNNHETEFPDSLVEEPLAVAAPPSCDTEGHLGQENSAQPLAATTVQPSPNQTVADQTGVPQSNAVQVTEAHEPVAKTTLIPTTEAPKPAKVEEIPQRITRNRAQMLANQSKQNNNTTTVMTASTPAINNITSPAEKEKESISTTTVSAPAPVSKTKGRPVEEEDSQAQHPRKRKFPKSNQQQQVQAQLVNTTMHQTREVIQQTLAAIVNAIKLDDIEPYHSDRSNPYFEYLQIRKKIEEKRKILCYITPQAPQCYAEYVTYTGSYLLDGKPLSRLHIPVIAAPPSLSEPLKELFRQQEAVRGKLRLQHSIEREKLIVSCEQEILRVHCRAARTIANQTVPFSACTMLLDSEVYNMPTENQGDENKSVRDRFNARQFISWLQDVDDKYDRMKMFVKNFPTCRVVLCALRMEMEFEIKIFPRTGGFGPYNRSVAAFSWISNFAVVLSLFSEVFFTLKPGSYHCRLDPSLLPSETPNLSAQELLNVSIPWVKGSGLSHCELYKYPANFSNFTINFPKETVHCTQGWEYTTGAGLETNIVTQWDLVCQNYWKIPLEQICYMIGWISGYVVLGSACDRLGRRVIFLGSVLLSGLLGVGVSLSLNPIMFLFLRLSQGAALAGVFLATYVARLELCDPPHRLMITMIGGLFAVGGELLLPGLAVLCRDWQVMQLVVTLSLLLLLNYWWCTSVFPESPRWLLATQQIHRAKSVLQSFSLHNGVCLRDEIYNSENLLSEIDSVYADDCEPCFHNVCEMVGTRVIWKNSLILAFTAFIGRGIQYCFTRNLLDFHPHFYFSYYMRALSRGLACVLLCVSVNRFGRRGILLLASILTGMASLLLLALTQYLKDGFVLVLSIVGLLASQAVAMLSVFFASEVLPTVIRGGGLGLILAASCVGKVASSLMELHNNQGYFLHHVVFASFTVLSVLCVMLLPESKRKPLPDSLKEGENLRRPPLFLSHRNHDHPPLLQHQPGAASEYNPDSYSRLVSATKKMLARDFKLQSPLTLEPLLNGTSVLGGPENEDSS</sequence>
<feature type="compositionally biased region" description="Basic and acidic residues" evidence="14">
    <location>
        <begin position="2383"/>
        <end position="2398"/>
    </location>
</feature>
<feature type="compositionally biased region" description="Polar residues" evidence="14">
    <location>
        <begin position="430"/>
        <end position="444"/>
    </location>
</feature>
<comment type="subunit">
    <text evidence="11">Interacts with the PAS region of the p160 coactivators.</text>
</comment>
<gene>
    <name evidence="17" type="ORF">EOD39_13743</name>
</gene>
<protein>
    <recommendedName>
        <fullName evidence="12">Ankyrin repeat domain-containing protein 11</fullName>
    </recommendedName>
</protein>
<feature type="compositionally biased region" description="Basic and acidic residues" evidence="14">
    <location>
        <begin position="1217"/>
        <end position="1336"/>
    </location>
</feature>
<evidence type="ECO:0000256" key="14">
    <source>
        <dbReference type="SAM" id="MobiDB-lite"/>
    </source>
</evidence>
<dbReference type="InterPro" id="IPR036770">
    <property type="entry name" value="Ankyrin_rpt-contain_sf"/>
</dbReference>
<dbReference type="Pfam" id="PF00083">
    <property type="entry name" value="Sugar_tr"/>
    <property type="match status" value="1"/>
</dbReference>
<evidence type="ECO:0000256" key="7">
    <source>
        <dbReference type="ARBA" id="ARBA00023043"/>
    </source>
</evidence>
<dbReference type="SUPFAM" id="SSF48403">
    <property type="entry name" value="Ankyrin repeat"/>
    <property type="match status" value="1"/>
</dbReference>
<feature type="region of interest" description="Disordered" evidence="14">
    <location>
        <begin position="1730"/>
        <end position="1752"/>
    </location>
</feature>
<feature type="transmembrane region" description="Helical" evidence="15">
    <location>
        <begin position="3255"/>
        <end position="3279"/>
    </location>
</feature>
<dbReference type="GO" id="GO:0048705">
    <property type="term" value="P:skeletal system morphogenesis"/>
    <property type="evidence" value="ECO:0007669"/>
    <property type="project" value="UniProtKB-ARBA"/>
</dbReference>
<feature type="compositionally biased region" description="Basic and acidic residues" evidence="14">
    <location>
        <begin position="1343"/>
        <end position="1354"/>
    </location>
</feature>
<dbReference type="GO" id="GO:0022857">
    <property type="term" value="F:transmembrane transporter activity"/>
    <property type="evidence" value="ECO:0007669"/>
    <property type="project" value="InterPro"/>
</dbReference>
<dbReference type="InterPro" id="IPR005828">
    <property type="entry name" value="MFS_sugar_transport-like"/>
</dbReference>
<feature type="transmembrane region" description="Helical" evidence="15">
    <location>
        <begin position="3167"/>
        <end position="3185"/>
    </location>
</feature>
<feature type="compositionally biased region" description="Basic and acidic residues" evidence="14">
    <location>
        <begin position="801"/>
        <end position="872"/>
    </location>
</feature>
<comment type="function">
    <text evidence="10">Chromatin regulator which modulates histone acetylation and gene expression in neural precursor cells. May recruit histone deacetylases (HDACs) to the p160 coactivators/nuclear receptor complex to inhibit ligand-dependent transactivation. Has a role in proliferation and development of cortical neural precursors. May also regulate bone homeostasis.</text>
</comment>
<feature type="region of interest" description="Disordered" evidence="14">
    <location>
        <begin position="3367"/>
        <end position="3387"/>
    </location>
</feature>
<dbReference type="GO" id="GO:0005634">
    <property type="term" value="C:nucleus"/>
    <property type="evidence" value="ECO:0007669"/>
    <property type="project" value="UniProtKB-SubCell"/>
</dbReference>
<feature type="region of interest" description="Disordered" evidence="14">
    <location>
        <begin position="2184"/>
        <end position="2205"/>
    </location>
</feature>
<feature type="transmembrane region" description="Helical" evidence="15">
    <location>
        <begin position="3205"/>
        <end position="3223"/>
    </location>
</feature>
<feature type="region of interest" description="Disordered" evidence="14">
    <location>
        <begin position="1176"/>
        <end position="1692"/>
    </location>
</feature>
<dbReference type="SMART" id="SM00248">
    <property type="entry name" value="ANK"/>
    <property type="match status" value="3"/>
</dbReference>
<keyword evidence="5" id="KW-0677">Repeat</keyword>
<feature type="region of interest" description="Disordered" evidence="14">
    <location>
        <begin position="2302"/>
        <end position="2328"/>
    </location>
</feature>
<dbReference type="InterPro" id="IPR036259">
    <property type="entry name" value="MFS_trans_sf"/>
</dbReference>
<keyword evidence="6 15" id="KW-1133">Transmembrane helix</keyword>
<dbReference type="EMBL" id="SCEB01000865">
    <property type="protein sequence ID" value="RXM97973.1"/>
    <property type="molecule type" value="Genomic_DNA"/>
</dbReference>
<feature type="transmembrane region" description="Helical" evidence="15">
    <location>
        <begin position="3048"/>
        <end position="3071"/>
    </location>
</feature>
<evidence type="ECO:0000256" key="5">
    <source>
        <dbReference type="ARBA" id="ARBA00022737"/>
    </source>
</evidence>
<evidence type="ECO:0000256" key="15">
    <source>
        <dbReference type="SAM" id="Phobius"/>
    </source>
</evidence>
<keyword evidence="3" id="KW-0597">Phosphoprotein</keyword>
<feature type="compositionally biased region" description="Basic and acidic residues" evidence="14">
    <location>
        <begin position="76"/>
        <end position="86"/>
    </location>
</feature>
<feature type="region of interest" description="Disordered" evidence="14">
    <location>
        <begin position="693"/>
        <end position="887"/>
    </location>
</feature>
<dbReference type="FunFam" id="1.25.40.20:FF:000039">
    <property type="entry name" value="Ankyrin repeat domain-containing protein 11"/>
    <property type="match status" value="1"/>
</dbReference>
<feature type="compositionally biased region" description="Basic residues" evidence="14">
    <location>
        <begin position="461"/>
        <end position="471"/>
    </location>
</feature>
<feature type="transmembrane region" description="Helical" evidence="15">
    <location>
        <begin position="3077"/>
        <end position="3095"/>
    </location>
</feature>
<feature type="region of interest" description="Disordered" evidence="14">
    <location>
        <begin position="136"/>
        <end position="176"/>
    </location>
</feature>
<dbReference type="GO" id="GO:0016020">
    <property type="term" value="C:membrane"/>
    <property type="evidence" value="ECO:0007669"/>
    <property type="project" value="UniProtKB-SubCell"/>
</dbReference>
<feature type="compositionally biased region" description="Polar residues" evidence="14">
    <location>
        <begin position="2446"/>
        <end position="2479"/>
    </location>
</feature>
<feature type="region of interest" description="Disordered" evidence="14">
    <location>
        <begin position="400"/>
        <end position="480"/>
    </location>
</feature>
<feature type="domain" description="Major facilitator superfamily (MFS) profile" evidence="16">
    <location>
        <begin position="2912"/>
        <end position="3343"/>
    </location>
</feature>
<feature type="region of interest" description="Disordered" evidence="14">
    <location>
        <begin position="494"/>
        <end position="675"/>
    </location>
</feature>
<feature type="transmembrane region" description="Helical" evidence="15">
    <location>
        <begin position="3317"/>
        <end position="3338"/>
    </location>
</feature>
<feature type="compositionally biased region" description="Basic and acidic residues" evidence="14">
    <location>
        <begin position="705"/>
        <end position="793"/>
    </location>
</feature>
<name>A0A662YPT8_ACIRT</name>
<feature type="compositionally biased region" description="Basic residues" evidence="14">
    <location>
        <begin position="651"/>
        <end position="662"/>
    </location>
</feature>
<feature type="compositionally biased region" description="Basic and acidic residues" evidence="14">
    <location>
        <begin position="1516"/>
        <end position="1528"/>
    </location>
</feature>
<feature type="compositionally biased region" description="Basic and acidic residues" evidence="14">
    <location>
        <begin position="2054"/>
        <end position="2068"/>
    </location>
</feature>
<feature type="compositionally biased region" description="Basic and acidic residues" evidence="14">
    <location>
        <begin position="1628"/>
        <end position="1638"/>
    </location>
</feature>
<evidence type="ECO:0000256" key="2">
    <source>
        <dbReference type="ARBA" id="ARBA00004141"/>
    </source>
</evidence>
<evidence type="ECO:0000256" key="6">
    <source>
        <dbReference type="ARBA" id="ARBA00022989"/>
    </source>
</evidence>
<feature type="compositionally biased region" description="Polar residues" evidence="14">
    <location>
        <begin position="1741"/>
        <end position="1752"/>
    </location>
</feature>
<feature type="compositionally biased region" description="Basic and acidic residues" evidence="14">
    <location>
        <begin position="909"/>
        <end position="957"/>
    </location>
</feature>
<keyword evidence="9" id="KW-0539">Nucleus</keyword>
<feature type="region of interest" description="Disordered" evidence="14">
    <location>
        <begin position="909"/>
        <end position="1158"/>
    </location>
</feature>
<dbReference type="PANTHER" id="PTHR24145">
    <property type="entry name" value="ANKYRIN REPEAT DOMAIN-CONTAINING PROTEIN 11"/>
    <property type="match status" value="1"/>
</dbReference>
<dbReference type="PANTHER" id="PTHR24145:SF3">
    <property type="entry name" value="ANKYRIN REPEAT DOMAIN-CONTAINING PROTEIN 11"/>
    <property type="match status" value="1"/>
</dbReference>
<dbReference type="Pfam" id="PF12796">
    <property type="entry name" value="Ank_2"/>
    <property type="match status" value="2"/>
</dbReference>
<feature type="region of interest" description="Disordered" evidence="14">
    <location>
        <begin position="295"/>
        <end position="370"/>
    </location>
</feature>
<dbReference type="SUPFAM" id="SSF103473">
    <property type="entry name" value="MFS general substrate transporter"/>
    <property type="match status" value="1"/>
</dbReference>
<feature type="region of interest" description="Disordered" evidence="14">
    <location>
        <begin position="2539"/>
        <end position="2597"/>
    </location>
</feature>
<feature type="compositionally biased region" description="Polar residues" evidence="14">
    <location>
        <begin position="2402"/>
        <end position="2414"/>
    </location>
</feature>
<feature type="region of interest" description="Disordered" evidence="14">
    <location>
        <begin position="20"/>
        <end position="110"/>
    </location>
</feature>
<proteinExistence type="predicted"/>
<evidence type="ECO:0000313" key="18">
    <source>
        <dbReference type="Proteomes" id="UP000289886"/>
    </source>
</evidence>
<dbReference type="InterPro" id="IPR002110">
    <property type="entry name" value="Ankyrin_rpt"/>
</dbReference>
<evidence type="ECO:0000256" key="9">
    <source>
        <dbReference type="ARBA" id="ARBA00023242"/>
    </source>
</evidence>
<feature type="compositionally biased region" description="Low complexity" evidence="14">
    <location>
        <begin position="1369"/>
        <end position="1381"/>
    </location>
</feature>
<feature type="compositionally biased region" description="Basic and acidic residues" evidence="14">
    <location>
        <begin position="1470"/>
        <end position="1494"/>
    </location>
</feature>
<dbReference type="Proteomes" id="UP000289886">
    <property type="component" value="Unassembled WGS sequence"/>
</dbReference>
<feature type="region of interest" description="Disordered" evidence="14">
    <location>
        <begin position="1959"/>
        <end position="2109"/>
    </location>
</feature>
<dbReference type="Gene3D" id="1.25.40.20">
    <property type="entry name" value="Ankyrin repeat-containing domain"/>
    <property type="match status" value="1"/>
</dbReference>
<comment type="subcellular location">
    <subcellularLocation>
        <location evidence="2">Membrane</location>
        <topology evidence="2">Multi-pass membrane protein</topology>
    </subcellularLocation>
    <subcellularLocation>
        <location evidence="1">Nucleus</location>
    </subcellularLocation>
</comment>
<evidence type="ECO:0000256" key="4">
    <source>
        <dbReference type="ARBA" id="ARBA00022692"/>
    </source>
</evidence>
<keyword evidence="4 15" id="KW-0812">Transmembrane</keyword>
<dbReference type="CDD" id="cd17443">
    <property type="entry name" value="MFS_SLC22A31"/>
    <property type="match status" value="1"/>
</dbReference>
<feature type="transmembrane region" description="Helical" evidence="15">
    <location>
        <begin position="3230"/>
        <end position="3249"/>
    </location>
</feature>
<feature type="compositionally biased region" description="Basic and acidic residues" evidence="14">
    <location>
        <begin position="1416"/>
        <end position="1454"/>
    </location>
</feature>
<feature type="repeat" description="ANK" evidence="13">
    <location>
        <begin position="174"/>
        <end position="206"/>
    </location>
</feature>
<evidence type="ECO:0000256" key="3">
    <source>
        <dbReference type="ARBA" id="ARBA00022553"/>
    </source>
</evidence>
<evidence type="ECO:0000256" key="10">
    <source>
        <dbReference type="ARBA" id="ARBA00059495"/>
    </source>
</evidence>
<evidence type="ECO:0000256" key="12">
    <source>
        <dbReference type="ARBA" id="ARBA00067265"/>
    </source>
</evidence>
<feature type="compositionally biased region" description="Polar residues" evidence="14">
    <location>
        <begin position="136"/>
        <end position="162"/>
    </location>
</feature>
<dbReference type="GO" id="GO:0060324">
    <property type="term" value="P:face development"/>
    <property type="evidence" value="ECO:0007669"/>
    <property type="project" value="UniProtKB-ARBA"/>
</dbReference>
<feature type="compositionally biased region" description="Basic and acidic residues" evidence="14">
    <location>
        <begin position="1646"/>
        <end position="1680"/>
    </location>
</feature>
<feature type="compositionally biased region" description="Basic and acidic residues" evidence="14">
    <location>
        <begin position="555"/>
        <end position="564"/>
    </location>
</feature>
<feature type="compositionally biased region" description="Low complexity" evidence="14">
    <location>
        <begin position="518"/>
        <end position="544"/>
    </location>
</feature>
<feature type="transmembrane region" description="Helical" evidence="15">
    <location>
        <begin position="3017"/>
        <end position="3036"/>
    </location>
</feature>
<evidence type="ECO:0000256" key="1">
    <source>
        <dbReference type="ARBA" id="ARBA00004123"/>
    </source>
</evidence>
<feature type="compositionally biased region" description="Polar residues" evidence="14">
    <location>
        <begin position="567"/>
        <end position="582"/>
    </location>
</feature>
<evidence type="ECO:0000313" key="17">
    <source>
        <dbReference type="EMBL" id="RXM97973.1"/>
    </source>
</evidence>
<evidence type="ECO:0000256" key="11">
    <source>
        <dbReference type="ARBA" id="ARBA00062257"/>
    </source>
</evidence>
<feature type="compositionally biased region" description="Basic and acidic residues" evidence="14">
    <location>
        <begin position="964"/>
        <end position="1158"/>
    </location>
</feature>
<dbReference type="PROSITE" id="PS50850">
    <property type="entry name" value="MFS"/>
    <property type="match status" value="1"/>
</dbReference>